<evidence type="ECO:0000313" key="2">
    <source>
        <dbReference type="Proteomes" id="UP000784294"/>
    </source>
</evidence>
<gene>
    <name evidence="1" type="ORF">PXEA_LOCUS6510</name>
</gene>
<protein>
    <submittedName>
        <fullName evidence="1">Uncharacterized protein</fullName>
    </submittedName>
</protein>
<dbReference type="EMBL" id="CAAALY010016702">
    <property type="protein sequence ID" value="VEL13070.1"/>
    <property type="molecule type" value="Genomic_DNA"/>
</dbReference>
<evidence type="ECO:0000313" key="1">
    <source>
        <dbReference type="EMBL" id="VEL13070.1"/>
    </source>
</evidence>
<accession>A0A3S5BQ33</accession>
<proteinExistence type="predicted"/>
<dbReference type="AlphaFoldDB" id="A0A3S5BQ33"/>
<organism evidence="1 2">
    <name type="scientific">Protopolystoma xenopodis</name>
    <dbReference type="NCBI Taxonomy" id="117903"/>
    <lineage>
        <taxon>Eukaryota</taxon>
        <taxon>Metazoa</taxon>
        <taxon>Spiralia</taxon>
        <taxon>Lophotrochozoa</taxon>
        <taxon>Platyhelminthes</taxon>
        <taxon>Monogenea</taxon>
        <taxon>Polyopisthocotylea</taxon>
        <taxon>Polystomatidea</taxon>
        <taxon>Polystomatidae</taxon>
        <taxon>Protopolystoma</taxon>
    </lineage>
</organism>
<dbReference type="Proteomes" id="UP000784294">
    <property type="component" value="Unassembled WGS sequence"/>
</dbReference>
<keyword evidence="2" id="KW-1185">Reference proteome</keyword>
<name>A0A3S5BQ33_9PLAT</name>
<comment type="caution">
    <text evidence="1">The sequence shown here is derived from an EMBL/GenBank/DDBJ whole genome shotgun (WGS) entry which is preliminary data.</text>
</comment>
<sequence length="43" mass="4675">MVLRLARLTDGADYDAGEMSGNVPRPRSEIIMYTMDSGIGAFP</sequence>
<reference evidence="1" key="1">
    <citation type="submission" date="2018-11" db="EMBL/GenBank/DDBJ databases">
        <authorList>
            <consortium name="Pathogen Informatics"/>
        </authorList>
    </citation>
    <scope>NUCLEOTIDE SEQUENCE</scope>
</reference>